<accession>A0A699J485</accession>
<evidence type="ECO:0000313" key="2">
    <source>
        <dbReference type="EMBL" id="GFA10544.1"/>
    </source>
</evidence>
<proteinExistence type="predicted"/>
<dbReference type="AlphaFoldDB" id="A0A699J485"/>
<reference evidence="2" key="1">
    <citation type="journal article" date="2019" name="Sci. Rep.">
        <title>Draft genome of Tanacetum cinerariifolium, the natural source of mosquito coil.</title>
        <authorList>
            <person name="Yamashiro T."/>
            <person name="Shiraishi A."/>
            <person name="Satake H."/>
            <person name="Nakayama K."/>
        </authorList>
    </citation>
    <scope>NUCLEOTIDE SEQUENCE</scope>
</reference>
<gene>
    <name evidence="2" type="ORF">Tci_582516</name>
</gene>
<sequence>MNGKDLSKEVALDLGLEDGRVCSLSSWSVESVSWNRMTSKQANLIQFVWRVKEIGRSGWLCFLDRWEKMSRRKAKHMALSLVHVACIRRRSESSNQVASDVAEDEVVDPGKIEM</sequence>
<comment type="caution">
    <text evidence="2">The sequence shown here is derived from an EMBL/GenBank/DDBJ whole genome shotgun (WGS) entry which is preliminary data.</text>
</comment>
<organism evidence="2">
    <name type="scientific">Tanacetum cinerariifolium</name>
    <name type="common">Dalmatian daisy</name>
    <name type="synonym">Chrysanthemum cinerariifolium</name>
    <dbReference type="NCBI Taxonomy" id="118510"/>
    <lineage>
        <taxon>Eukaryota</taxon>
        <taxon>Viridiplantae</taxon>
        <taxon>Streptophyta</taxon>
        <taxon>Embryophyta</taxon>
        <taxon>Tracheophyta</taxon>
        <taxon>Spermatophyta</taxon>
        <taxon>Magnoliopsida</taxon>
        <taxon>eudicotyledons</taxon>
        <taxon>Gunneridae</taxon>
        <taxon>Pentapetalae</taxon>
        <taxon>asterids</taxon>
        <taxon>campanulids</taxon>
        <taxon>Asterales</taxon>
        <taxon>Asteraceae</taxon>
        <taxon>Asteroideae</taxon>
        <taxon>Anthemideae</taxon>
        <taxon>Anthemidinae</taxon>
        <taxon>Tanacetum</taxon>
    </lineage>
</organism>
<feature type="non-terminal residue" evidence="2">
    <location>
        <position position="114"/>
    </location>
</feature>
<feature type="region of interest" description="Disordered" evidence="1">
    <location>
        <begin position="91"/>
        <end position="114"/>
    </location>
</feature>
<evidence type="ECO:0000256" key="1">
    <source>
        <dbReference type="SAM" id="MobiDB-lite"/>
    </source>
</evidence>
<name>A0A699J485_TANCI</name>
<dbReference type="EMBL" id="BKCJ010369677">
    <property type="protein sequence ID" value="GFA10544.1"/>
    <property type="molecule type" value="Genomic_DNA"/>
</dbReference>
<protein>
    <submittedName>
        <fullName evidence="2">Uncharacterized protein</fullName>
    </submittedName>
</protein>